<evidence type="ECO:0000313" key="3">
    <source>
        <dbReference type="Proteomes" id="UP000325902"/>
    </source>
</evidence>
<accession>A0A5N5D7N4</accession>
<dbReference type="AlphaFoldDB" id="A0A5N5D7N4"/>
<evidence type="ECO:0000256" key="1">
    <source>
        <dbReference type="SAM" id="Phobius"/>
    </source>
</evidence>
<dbReference type="Proteomes" id="UP000325902">
    <property type="component" value="Unassembled WGS sequence"/>
</dbReference>
<keyword evidence="1" id="KW-0472">Membrane</keyword>
<proteinExistence type="predicted"/>
<dbReference type="InterPro" id="IPR029044">
    <property type="entry name" value="Nucleotide-diphossugar_trans"/>
</dbReference>
<evidence type="ECO:0000313" key="2">
    <source>
        <dbReference type="EMBL" id="KAB2573816.1"/>
    </source>
</evidence>
<keyword evidence="3" id="KW-1185">Reference proteome</keyword>
<keyword evidence="1" id="KW-1133">Transmembrane helix</keyword>
<feature type="transmembrane region" description="Helical" evidence="1">
    <location>
        <begin position="16"/>
        <end position="36"/>
    </location>
</feature>
<organism evidence="2 3">
    <name type="scientific">Lasiodiplodia theobromae</name>
    <dbReference type="NCBI Taxonomy" id="45133"/>
    <lineage>
        <taxon>Eukaryota</taxon>
        <taxon>Fungi</taxon>
        <taxon>Dikarya</taxon>
        <taxon>Ascomycota</taxon>
        <taxon>Pezizomycotina</taxon>
        <taxon>Dothideomycetes</taxon>
        <taxon>Dothideomycetes incertae sedis</taxon>
        <taxon>Botryosphaeriales</taxon>
        <taxon>Botryosphaeriaceae</taxon>
        <taxon>Lasiodiplodia</taxon>
    </lineage>
</organism>
<sequence>MLFEQEQRRRRPTGHYWIAAFFLSVFLVAVALYYSATDLPPDSFSTQPGGHSKSRQIYATYLTAPSADQAVTSQPHGFGDDDPYFVGVRMLNYQLRHAPETRSKRQLPFVVFVASTVEESKRAVLRGEGAEVVEIAHLGADWIHTPQQRWSDVMTKLRMWEFEDDYDLVVFLDSDMLITTCLDGIFDEAAAQPRRTLDRPNATVADEAALPDEYVMAGVPQADLLQWPSFNKTANYDQMNAGLMVFKPSRKLFAHYASVLAIPGRFDATLPEQFLLNYVHRDDRSMPWARLDLVWQAQYPNAEDIANGVRILHDKWWNPWIKNDTAELFHAWRWRMEGFYEGVRGKIYEPAYYRLNNTN</sequence>
<dbReference type="PANTHER" id="PTHR11183">
    <property type="entry name" value="GLYCOGENIN SUBFAMILY MEMBER"/>
    <property type="match status" value="1"/>
</dbReference>
<dbReference type="SUPFAM" id="SSF53448">
    <property type="entry name" value="Nucleotide-diphospho-sugar transferases"/>
    <property type="match status" value="1"/>
</dbReference>
<name>A0A5N5D7N4_9PEZI</name>
<comment type="caution">
    <text evidence="2">The sequence shown here is derived from an EMBL/GenBank/DDBJ whole genome shotgun (WGS) entry which is preliminary data.</text>
</comment>
<keyword evidence="1" id="KW-0812">Transmembrane</keyword>
<gene>
    <name evidence="2" type="primary">mug136_0</name>
    <name evidence="2" type="ORF">DBV05_g7492</name>
</gene>
<dbReference type="InterPro" id="IPR050587">
    <property type="entry name" value="GNT1/Glycosyltrans_8"/>
</dbReference>
<dbReference type="OrthoDB" id="2014201at2759"/>
<dbReference type="Gene3D" id="3.90.550.10">
    <property type="entry name" value="Spore Coat Polysaccharide Biosynthesis Protein SpsA, Chain A"/>
    <property type="match status" value="1"/>
</dbReference>
<protein>
    <submittedName>
        <fullName evidence="2">Meiotically up-regulated protein</fullName>
    </submittedName>
</protein>
<reference evidence="2 3" key="1">
    <citation type="journal article" date="2019" name="Sci. Rep.">
        <title>A multi-omics analysis of the grapevine pathogen Lasiodiplodia theobromae reveals that temperature affects the expression of virulence- and pathogenicity-related genes.</title>
        <authorList>
            <person name="Felix C."/>
            <person name="Meneses R."/>
            <person name="Goncalves M.F.M."/>
            <person name="Tilleman L."/>
            <person name="Duarte A.S."/>
            <person name="Jorrin-Novo J.V."/>
            <person name="Van de Peer Y."/>
            <person name="Deforce D."/>
            <person name="Van Nieuwerburgh F."/>
            <person name="Esteves A.C."/>
            <person name="Alves A."/>
        </authorList>
    </citation>
    <scope>NUCLEOTIDE SEQUENCE [LARGE SCALE GENOMIC DNA]</scope>
    <source>
        <strain evidence="2 3">LA-SOL3</strain>
    </source>
</reference>
<dbReference type="EMBL" id="VCHE01000052">
    <property type="protein sequence ID" value="KAB2573816.1"/>
    <property type="molecule type" value="Genomic_DNA"/>
</dbReference>